<dbReference type="EMBL" id="JAUZVY010000007">
    <property type="protein sequence ID" value="MDP4530361.1"/>
    <property type="molecule type" value="Genomic_DNA"/>
</dbReference>
<proteinExistence type="inferred from homology"/>
<dbReference type="Pfam" id="PF05016">
    <property type="entry name" value="ParE_toxin"/>
    <property type="match status" value="1"/>
</dbReference>
<dbReference type="InterPro" id="IPR028344">
    <property type="entry name" value="ParE1/4"/>
</dbReference>
<dbReference type="InterPro" id="IPR007712">
    <property type="entry name" value="RelE/ParE_toxin"/>
</dbReference>
<evidence type="ECO:0000313" key="3">
    <source>
        <dbReference type="EMBL" id="MDP4530361.1"/>
    </source>
</evidence>
<comment type="caution">
    <text evidence="3">The sequence shown here is derived from an EMBL/GenBank/DDBJ whole genome shotgun (WGS) entry which is preliminary data.</text>
</comment>
<evidence type="ECO:0000256" key="2">
    <source>
        <dbReference type="PIRNR" id="PIRNR029218"/>
    </source>
</evidence>
<keyword evidence="4" id="KW-1185">Reference proteome</keyword>
<organism evidence="3 4">
    <name type="scientific">Alkalimonas delamerensis</name>
    <dbReference type="NCBI Taxonomy" id="265981"/>
    <lineage>
        <taxon>Bacteria</taxon>
        <taxon>Pseudomonadati</taxon>
        <taxon>Pseudomonadota</taxon>
        <taxon>Gammaproteobacteria</taxon>
        <taxon>Alkalimonas</taxon>
    </lineage>
</organism>
<dbReference type="InterPro" id="IPR035093">
    <property type="entry name" value="RelE/ParE_toxin_dom_sf"/>
</dbReference>
<reference evidence="3 4" key="1">
    <citation type="submission" date="2023-08" db="EMBL/GenBank/DDBJ databases">
        <authorList>
            <person name="Joshi A."/>
            <person name="Thite S."/>
        </authorList>
    </citation>
    <scope>NUCLEOTIDE SEQUENCE [LARGE SCALE GENOMIC DNA]</scope>
    <source>
        <strain evidence="3 4">1E1</strain>
    </source>
</reference>
<evidence type="ECO:0000313" key="4">
    <source>
        <dbReference type="Proteomes" id="UP001236258"/>
    </source>
</evidence>
<sequence length="97" mass="11439">MPYRLSQQAEQDLVNIFLYGAQHFGVAAARRYHQQFSRTFEFLAAHPKAAPLRQEINPPVHIHPIGQHLVIYQQMADHSIFIIRIRHGHEDWLNQEF</sequence>
<comment type="similarity">
    <text evidence="2">Belongs to the RelE toxin family.</text>
</comment>
<dbReference type="Proteomes" id="UP001236258">
    <property type="component" value="Unassembled WGS sequence"/>
</dbReference>
<dbReference type="RefSeq" id="WP_305946377.1">
    <property type="nucleotide sequence ID" value="NZ_JAUZVY010000007.1"/>
</dbReference>
<dbReference type="PIRSF" id="PIRSF029218">
    <property type="entry name" value="ParE"/>
    <property type="match status" value="1"/>
</dbReference>
<protein>
    <recommendedName>
        <fullName evidence="2">Toxin</fullName>
    </recommendedName>
</protein>
<evidence type="ECO:0000256" key="1">
    <source>
        <dbReference type="ARBA" id="ARBA00022649"/>
    </source>
</evidence>
<gene>
    <name evidence="3" type="ORF">Q3O59_15120</name>
</gene>
<keyword evidence="1" id="KW-1277">Toxin-antitoxin system</keyword>
<name>A0ABT9GTQ8_9GAMM</name>
<accession>A0ABT9GTQ8</accession>
<dbReference type="Gene3D" id="3.30.2310.20">
    <property type="entry name" value="RelE-like"/>
    <property type="match status" value="1"/>
</dbReference>